<reference evidence="4 5" key="1">
    <citation type="submission" date="2016-06" db="EMBL/GenBank/DDBJ databases">
        <title>Genome sequencing of Cryobacterium arcticum PAMC 27867.</title>
        <authorList>
            <person name="Lee J."/>
            <person name="Kim O.-S."/>
        </authorList>
    </citation>
    <scope>NUCLEOTIDE SEQUENCE [LARGE SCALE GENOMIC DNA]</scope>
    <source>
        <strain evidence="4 5">PAMC 27867</strain>
    </source>
</reference>
<dbReference type="AlphaFoldDB" id="A0A1B1BNS3"/>
<dbReference type="KEGG" id="cart:PA27867_3251"/>
<proteinExistence type="predicted"/>
<dbReference type="PROSITE" id="PS50977">
    <property type="entry name" value="HTH_TETR_2"/>
    <property type="match status" value="1"/>
</dbReference>
<feature type="DNA-binding region" description="H-T-H motif" evidence="2">
    <location>
        <begin position="25"/>
        <end position="44"/>
    </location>
</feature>
<dbReference type="PROSITE" id="PS01081">
    <property type="entry name" value="HTH_TETR_1"/>
    <property type="match status" value="1"/>
</dbReference>
<dbReference type="InterPro" id="IPR001647">
    <property type="entry name" value="HTH_TetR"/>
</dbReference>
<dbReference type="STRING" id="670052.PA27867_3251"/>
<dbReference type="InterPro" id="IPR009057">
    <property type="entry name" value="Homeodomain-like_sf"/>
</dbReference>
<dbReference type="Pfam" id="PF00440">
    <property type="entry name" value="TetR_N"/>
    <property type="match status" value="1"/>
</dbReference>
<evidence type="ECO:0000313" key="4">
    <source>
        <dbReference type="EMBL" id="ANP74181.1"/>
    </source>
</evidence>
<evidence type="ECO:0000256" key="1">
    <source>
        <dbReference type="ARBA" id="ARBA00023125"/>
    </source>
</evidence>
<gene>
    <name evidence="4" type="ORF">PA27867_3251</name>
</gene>
<evidence type="ECO:0000259" key="3">
    <source>
        <dbReference type="PROSITE" id="PS50977"/>
    </source>
</evidence>
<feature type="domain" description="HTH tetR-type" evidence="3">
    <location>
        <begin position="2"/>
        <end position="62"/>
    </location>
</feature>
<dbReference type="GO" id="GO:0003677">
    <property type="term" value="F:DNA binding"/>
    <property type="evidence" value="ECO:0007669"/>
    <property type="project" value="UniProtKB-UniRule"/>
</dbReference>
<keyword evidence="1 2" id="KW-0238">DNA-binding</keyword>
<dbReference type="SUPFAM" id="SSF46689">
    <property type="entry name" value="Homeodomain-like"/>
    <property type="match status" value="1"/>
</dbReference>
<organism evidence="4 5">
    <name type="scientific">Cryobacterium arcticum</name>
    <dbReference type="NCBI Taxonomy" id="670052"/>
    <lineage>
        <taxon>Bacteria</taxon>
        <taxon>Bacillati</taxon>
        <taxon>Actinomycetota</taxon>
        <taxon>Actinomycetes</taxon>
        <taxon>Micrococcales</taxon>
        <taxon>Microbacteriaceae</taxon>
        <taxon>Cryobacterium</taxon>
    </lineage>
</organism>
<keyword evidence="5" id="KW-1185">Reference proteome</keyword>
<dbReference type="InterPro" id="IPR023772">
    <property type="entry name" value="DNA-bd_HTH_TetR-type_CS"/>
</dbReference>
<dbReference type="Gene3D" id="1.10.357.10">
    <property type="entry name" value="Tetracycline Repressor, domain 2"/>
    <property type="match status" value="1"/>
</dbReference>
<name>A0A1B1BNS3_9MICO</name>
<dbReference type="Proteomes" id="UP000092582">
    <property type="component" value="Chromosome 1"/>
</dbReference>
<evidence type="ECO:0000256" key="2">
    <source>
        <dbReference type="PROSITE-ProRule" id="PRU00335"/>
    </source>
</evidence>
<dbReference type="EMBL" id="CP016282">
    <property type="protein sequence ID" value="ANP74181.1"/>
    <property type="molecule type" value="Genomic_DNA"/>
</dbReference>
<evidence type="ECO:0000313" key="5">
    <source>
        <dbReference type="Proteomes" id="UP000092582"/>
    </source>
</evidence>
<accession>A0A1B1BNS3</accession>
<sequence length="193" mass="21246">MRQTAAGLTSVSRRFTAERGLAGFTIEEVCDSVGVSRRTFFNYFASKEDAVIGANPDDEYRSFAERFLARGAGTWPQVLTDLIDLAIEHVESNAMDPREHTDLMAALEREPRLLARFIGMTRDRDRQMRGLIAERQGVGVDDPRAVAIVSILATLMKASAETLVDPANDTDFATILTTSLDAMRLVLAVPTPL</sequence>
<protein>
    <submittedName>
        <fullName evidence="4">TetR family transcriptional regulator</fullName>
    </submittedName>
</protein>